<dbReference type="NCBIfam" id="TIGR02595">
    <property type="entry name" value="PEP_CTERM"/>
    <property type="match status" value="1"/>
</dbReference>
<keyword evidence="1" id="KW-0732">Signal</keyword>
<protein>
    <recommendedName>
        <fullName evidence="2">Ice-binding protein C-terminal domain-containing protein</fullName>
    </recommendedName>
</protein>
<dbReference type="EMBL" id="AP027151">
    <property type="protein sequence ID" value="BDV43896.1"/>
    <property type="molecule type" value="Genomic_DNA"/>
</dbReference>
<dbReference type="RefSeq" id="WP_282000017.1">
    <property type="nucleotide sequence ID" value="NZ_AP027151.1"/>
</dbReference>
<gene>
    <name evidence="3" type="ORF">GURASL_28190</name>
</gene>
<evidence type="ECO:0000259" key="2">
    <source>
        <dbReference type="Pfam" id="PF07589"/>
    </source>
</evidence>
<evidence type="ECO:0000256" key="1">
    <source>
        <dbReference type="SAM" id="SignalP"/>
    </source>
</evidence>
<dbReference type="InterPro" id="IPR013424">
    <property type="entry name" value="Ice-binding_C"/>
</dbReference>
<feature type="chain" id="PRO_5046805476" description="Ice-binding protein C-terminal domain-containing protein" evidence="1">
    <location>
        <begin position="21"/>
        <end position="264"/>
    </location>
</feature>
<evidence type="ECO:0000313" key="3">
    <source>
        <dbReference type="EMBL" id="BDV43896.1"/>
    </source>
</evidence>
<dbReference type="Pfam" id="PF07589">
    <property type="entry name" value="PEP-CTERM"/>
    <property type="match status" value="1"/>
</dbReference>
<name>A0ABN6VX42_9BACT</name>
<evidence type="ECO:0000313" key="4">
    <source>
        <dbReference type="Proteomes" id="UP001317705"/>
    </source>
</evidence>
<dbReference type="Proteomes" id="UP001317705">
    <property type="component" value="Chromosome"/>
</dbReference>
<proteinExistence type="predicted"/>
<feature type="domain" description="Ice-binding protein C-terminal" evidence="2">
    <location>
        <begin position="237"/>
        <end position="259"/>
    </location>
</feature>
<reference evidence="3 4" key="1">
    <citation type="submission" date="2022-12" db="EMBL/GenBank/DDBJ databases">
        <title>Polyphasic characterization of Geotalea uranireducens NIT-SL11 newly isolated from a complex of sewage sludge and microbially reduced graphene oxide.</title>
        <authorList>
            <person name="Xie L."/>
            <person name="Yoshida N."/>
            <person name="Meng L."/>
        </authorList>
    </citation>
    <scope>NUCLEOTIDE SEQUENCE [LARGE SCALE GENOMIC DNA]</scope>
    <source>
        <strain evidence="3 4">NIT-SL11</strain>
    </source>
</reference>
<accession>A0ABN6VX42</accession>
<dbReference type="NCBIfam" id="NF038141">
    <property type="entry name" value="choice_anch_N"/>
    <property type="match status" value="1"/>
</dbReference>
<organism evidence="3 4">
    <name type="scientific">Geotalea uraniireducens</name>
    <dbReference type="NCBI Taxonomy" id="351604"/>
    <lineage>
        <taxon>Bacteria</taxon>
        <taxon>Pseudomonadati</taxon>
        <taxon>Thermodesulfobacteriota</taxon>
        <taxon>Desulfuromonadia</taxon>
        <taxon>Geobacterales</taxon>
        <taxon>Geobacteraceae</taxon>
        <taxon>Geotalea</taxon>
    </lineage>
</organism>
<feature type="signal peptide" evidence="1">
    <location>
        <begin position="1"/>
        <end position="20"/>
    </location>
</feature>
<sequence>MKKFLAALMLAFAGATPVLAVPLLQIGAPAGAGDSGLYADYRTIGADEETAFTTGSHLLVAGIYPDDAGGKTYLNLGGRFAGGSDWGAVDSQYSILNGMGAVLVVTVPVSTNGDIRIKTGDSSLFAAAGASSTNNLFANQHAPLNGDVKYLYFDIGNFARLLSVPNLDEEGNAADPDPGGKLGEIKDIYLDLTGYDGTWVHFDVMALLTSDKRSEIITGDVSNPNSHDVTVGNGGEPVPEPGTLFLLGTGLLVVGLYRRKMRSR</sequence>
<keyword evidence="4" id="KW-1185">Reference proteome</keyword>